<name>A0A836GGB2_9TRYP</name>
<comment type="caution">
    <text evidence="2">The sequence shown here is derived from an EMBL/GenBank/DDBJ whole genome shotgun (WGS) entry which is preliminary data.</text>
</comment>
<dbReference type="EMBL" id="JAFHLR010000036">
    <property type="protein sequence ID" value="KAG5464730.1"/>
    <property type="molecule type" value="Genomic_DNA"/>
</dbReference>
<feature type="compositionally biased region" description="Low complexity" evidence="1">
    <location>
        <begin position="501"/>
        <end position="521"/>
    </location>
</feature>
<reference evidence="3" key="1">
    <citation type="journal article" date="2021" name="Microbiol. Resour. Announc.">
        <title>LGAAP: Leishmaniinae Genome Assembly and Annotation Pipeline.</title>
        <authorList>
            <person name="Almutairi H."/>
            <person name="Urbaniak M.D."/>
            <person name="Bates M.D."/>
            <person name="Jariyapan N."/>
            <person name="Kwakye-Nuako G."/>
            <person name="Thomaz-Soccol V."/>
            <person name="Al-Salem W.S."/>
            <person name="Dillon R.J."/>
            <person name="Bates P.A."/>
            <person name="Gatherer D."/>
        </authorList>
    </citation>
    <scope>NUCLEOTIDE SEQUENCE [LARGE SCALE GENOMIC DNA]</scope>
</reference>
<evidence type="ECO:0000256" key="1">
    <source>
        <dbReference type="SAM" id="MobiDB-lite"/>
    </source>
</evidence>
<accession>A0A836GGB2</accession>
<proteinExistence type="predicted"/>
<dbReference type="Proteomes" id="UP000674143">
    <property type="component" value="Unassembled WGS sequence"/>
</dbReference>
<evidence type="ECO:0000313" key="2">
    <source>
        <dbReference type="EMBL" id="KAG5464730.1"/>
    </source>
</evidence>
<evidence type="ECO:0000313" key="3">
    <source>
        <dbReference type="Proteomes" id="UP000674143"/>
    </source>
</evidence>
<dbReference type="AlphaFoldDB" id="A0A836GGB2"/>
<dbReference type="RefSeq" id="XP_067058361.1">
    <property type="nucleotide sequence ID" value="XM_067202260.1"/>
</dbReference>
<organism evidence="2 3">
    <name type="scientific">Leishmania orientalis</name>
    <dbReference type="NCBI Taxonomy" id="2249476"/>
    <lineage>
        <taxon>Eukaryota</taxon>
        <taxon>Discoba</taxon>
        <taxon>Euglenozoa</taxon>
        <taxon>Kinetoplastea</taxon>
        <taxon>Metakinetoplastina</taxon>
        <taxon>Trypanosomatida</taxon>
        <taxon>Trypanosomatidae</taxon>
        <taxon>Leishmaniinae</taxon>
        <taxon>Leishmania</taxon>
    </lineage>
</organism>
<gene>
    <name evidence="2" type="ORF">LSCM4_00171</name>
</gene>
<sequence>MPSDSDLSFHIPSAGLRRLDPWNAANASNFTHLHLVSNPDWTSSFCANQQVAAASPALVPPIPVAIELSAPRPLRAPASIDVPASAARKSFLSMFYHSSSSTVPLRAIAQHASVSASSPTSAPPKALGIFDTPPQRALPVDAQLPVEHLSKLGKLDATISAAPRREPPRPMALSSDTWNALSGVPLPSKTAGISARLLVPPASIDAASSRAPKPLWSDLSFTSRFRSTAPTLEAFRNAPPAPMFSTPSGIAPQQVNASAATVATAPIPVPPKPVTTSPMRNRAERKVEAAGAAAAPATHHKSRAITCPLVPVGEAAPAAITPLLNVQEAPVMPAESASPSLSTMNATSPVWELESLNLASSEPEQMLPSAHAEEPASPLTTEFAKSISRPTTQHAQRDEARAAANVRNFISTLFSMEGENEADSSITGRDRADGFDALEIVKNCRGAQAKVSQPADYSTFFTSLVDDDCDEESEEGLEKLRRVLFMVMQSAKNQDGNNVLQPSGQSGRRSSSGDGTGAAAPTPFPSKYTEFSASYQTTSNNTNDSEWMQFARF</sequence>
<dbReference type="GeneID" id="92356194"/>
<feature type="region of interest" description="Disordered" evidence="1">
    <location>
        <begin position="360"/>
        <end position="379"/>
    </location>
</feature>
<keyword evidence="3" id="KW-1185">Reference proteome</keyword>
<feature type="region of interest" description="Disordered" evidence="1">
    <location>
        <begin position="494"/>
        <end position="528"/>
    </location>
</feature>
<reference evidence="3" key="2">
    <citation type="journal article" date="2021" name="Sci. Data">
        <title>Chromosome-scale genome sequencing, assembly and annotation of six genomes from subfamily Leishmaniinae.</title>
        <authorList>
            <person name="Almutairi H."/>
            <person name="Urbaniak M.D."/>
            <person name="Bates M.D."/>
            <person name="Jariyapan N."/>
            <person name="Kwakye-Nuako G."/>
            <person name="Thomaz Soccol V."/>
            <person name="Al-Salem W.S."/>
            <person name="Dillon R.J."/>
            <person name="Bates P.A."/>
            <person name="Gatherer D."/>
        </authorList>
    </citation>
    <scope>NUCLEOTIDE SEQUENCE [LARGE SCALE GENOMIC DNA]</scope>
</reference>
<protein>
    <submittedName>
        <fullName evidence="2">Uncharacterized protein</fullName>
    </submittedName>
</protein>
<dbReference type="KEGG" id="loi:92356194"/>